<evidence type="ECO:0000256" key="2">
    <source>
        <dbReference type="SAM" id="MobiDB-lite"/>
    </source>
</evidence>
<feature type="compositionally biased region" description="Basic and acidic residues" evidence="2">
    <location>
        <begin position="427"/>
        <end position="439"/>
    </location>
</feature>
<dbReference type="SUPFAM" id="SSF48452">
    <property type="entry name" value="TPR-like"/>
    <property type="match status" value="2"/>
</dbReference>
<evidence type="ECO:0000313" key="4">
    <source>
        <dbReference type="EMBL" id="ORY19978.1"/>
    </source>
</evidence>
<dbReference type="SUPFAM" id="SSF46565">
    <property type="entry name" value="Chaperone J-domain"/>
    <property type="match status" value="1"/>
</dbReference>
<dbReference type="PROSITE" id="PS50076">
    <property type="entry name" value="DNAJ_2"/>
    <property type="match status" value="1"/>
</dbReference>
<keyword evidence="5" id="KW-1185">Reference proteome</keyword>
<accession>A0A1Y2ABS6</accession>
<reference evidence="4 5" key="1">
    <citation type="submission" date="2016-08" db="EMBL/GenBank/DDBJ databases">
        <title>A Parts List for Fungal Cellulosomes Revealed by Comparative Genomics.</title>
        <authorList>
            <consortium name="DOE Joint Genome Institute"/>
            <person name="Haitjema C.H."/>
            <person name="Gilmore S.P."/>
            <person name="Henske J.K."/>
            <person name="Solomon K.V."/>
            <person name="De Groot R."/>
            <person name="Kuo A."/>
            <person name="Mondo S.J."/>
            <person name="Salamov A.A."/>
            <person name="Labutti K."/>
            <person name="Zhao Z."/>
            <person name="Chiniquy J."/>
            <person name="Barry K."/>
            <person name="Brewer H.M."/>
            <person name="Purvine S.O."/>
            <person name="Wright A.T."/>
            <person name="Boxma B."/>
            <person name="Van Alen T."/>
            <person name="Hackstein J.H."/>
            <person name="Baker S.E."/>
            <person name="Grigoriev I.V."/>
            <person name="O'Malley M.A."/>
        </authorList>
    </citation>
    <scope>NUCLEOTIDE SEQUENCE [LARGE SCALE GENOMIC DNA]</scope>
    <source>
        <strain evidence="4 5">G1</strain>
    </source>
</reference>
<dbReference type="EMBL" id="MCOG01000308">
    <property type="protein sequence ID" value="ORY19978.1"/>
    <property type="molecule type" value="Genomic_DNA"/>
</dbReference>
<feature type="repeat" description="TPR" evidence="1">
    <location>
        <begin position="384"/>
        <end position="417"/>
    </location>
</feature>
<dbReference type="AlphaFoldDB" id="A0A1Y2ABS6"/>
<feature type="region of interest" description="Disordered" evidence="2">
    <location>
        <begin position="426"/>
        <end position="449"/>
    </location>
</feature>
<protein>
    <submittedName>
        <fullName evidence="4">TPR-like protein</fullName>
    </submittedName>
</protein>
<dbReference type="SMART" id="SM00271">
    <property type="entry name" value="DnaJ"/>
    <property type="match status" value="1"/>
</dbReference>
<keyword evidence="1" id="KW-0802">TPR repeat</keyword>
<dbReference type="InterPro" id="IPR018253">
    <property type="entry name" value="DnaJ_domain_CS"/>
</dbReference>
<name>A0A1Y2ABS6_9FUNG</name>
<dbReference type="CDD" id="cd06257">
    <property type="entry name" value="DnaJ"/>
    <property type="match status" value="1"/>
</dbReference>
<evidence type="ECO:0000256" key="1">
    <source>
        <dbReference type="PROSITE-ProRule" id="PRU00339"/>
    </source>
</evidence>
<dbReference type="STRING" id="1754190.A0A1Y2ABS6"/>
<comment type="caution">
    <text evidence="4">The sequence shown here is derived from an EMBL/GenBank/DDBJ whole genome shotgun (WGS) entry which is preliminary data.</text>
</comment>
<dbReference type="PANTHER" id="PTHR44200:SF1">
    <property type="entry name" value="DNAJ HOMOLOG SUBFAMILY C MEMBER 7"/>
    <property type="match status" value="1"/>
</dbReference>
<dbReference type="InterPro" id="IPR001623">
    <property type="entry name" value="DnaJ_domain"/>
</dbReference>
<dbReference type="Proteomes" id="UP000193920">
    <property type="component" value="Unassembled WGS sequence"/>
</dbReference>
<dbReference type="InterPro" id="IPR036869">
    <property type="entry name" value="J_dom_sf"/>
</dbReference>
<feature type="domain" description="J" evidence="3">
    <location>
        <begin position="459"/>
        <end position="531"/>
    </location>
</feature>
<dbReference type="Gene3D" id="1.10.287.110">
    <property type="entry name" value="DnaJ domain"/>
    <property type="match status" value="1"/>
</dbReference>
<evidence type="ECO:0000259" key="3">
    <source>
        <dbReference type="PROSITE" id="PS50076"/>
    </source>
</evidence>
<dbReference type="PROSITE" id="PS00636">
    <property type="entry name" value="DNAJ_1"/>
    <property type="match status" value="1"/>
</dbReference>
<sequence length="578" mass="68298">MEDILKSLQILRLIEPGEQLINDKKYSEGVDYFTKLIDKHPNEADLYEKRASCYIYLENAEKAIEDSTKAISLDNLNLKSYFRNLRCYILLGNIRKAKYYTENGLKYSKKSNVSKMNNKLFKHELDNIKKIEELLESVKRSYCQKHYINALTFLEEAFLIADPTLEQRTKSTNGVSILGNISINGVCKEWQLLRGKILLKCKQFLIAKKISRFMKEKYSSYLNGQFYTVYIEYIYDEISLEDAKLKLKGVIRELNNSDDNEVDFYDNDDIMNEILDFLKQADEVELLRNKYNEEYNQGKYQIADHGYYQCLKLYDKYELYSISYVKLLSNLSNTKSKLSKFKQSTEYSTKAIDLLENMIFGNKDKKIETKINKINNSSFKSLFTKLYLRRASSQRQQKLYDKAVNDYEFLLKLLPDNSEINQALNDTKYDRDNKNEKSENANTNSNNNYRYTEIDSEENYYTLLGLKFIDNPNNETIKKAFHKMALKYHPDKYIGKTNRQIEDDEKKFKKINEAYSVLSNRESKESYDNKLKYSNFFKSLLDPKPNPNIQKKKTVSTDELLDQFINEENNKKFFFGLF</sequence>
<dbReference type="SMART" id="SM00028">
    <property type="entry name" value="TPR"/>
    <property type="match status" value="5"/>
</dbReference>
<dbReference type="InterPro" id="IPR052758">
    <property type="entry name" value="SRC_co-chaperone"/>
</dbReference>
<dbReference type="InterPro" id="IPR011990">
    <property type="entry name" value="TPR-like_helical_dom_sf"/>
</dbReference>
<evidence type="ECO:0000313" key="5">
    <source>
        <dbReference type="Proteomes" id="UP000193920"/>
    </source>
</evidence>
<proteinExistence type="predicted"/>
<dbReference type="PRINTS" id="PR00625">
    <property type="entry name" value="JDOMAIN"/>
</dbReference>
<dbReference type="Gene3D" id="1.25.40.10">
    <property type="entry name" value="Tetratricopeptide repeat domain"/>
    <property type="match status" value="2"/>
</dbReference>
<dbReference type="OrthoDB" id="445556at2759"/>
<dbReference type="InterPro" id="IPR019734">
    <property type="entry name" value="TPR_rpt"/>
</dbReference>
<dbReference type="Pfam" id="PF00226">
    <property type="entry name" value="DnaJ"/>
    <property type="match status" value="1"/>
</dbReference>
<organism evidence="4 5">
    <name type="scientific">Neocallimastix californiae</name>
    <dbReference type="NCBI Taxonomy" id="1754190"/>
    <lineage>
        <taxon>Eukaryota</taxon>
        <taxon>Fungi</taxon>
        <taxon>Fungi incertae sedis</taxon>
        <taxon>Chytridiomycota</taxon>
        <taxon>Chytridiomycota incertae sedis</taxon>
        <taxon>Neocallimastigomycetes</taxon>
        <taxon>Neocallimastigales</taxon>
        <taxon>Neocallimastigaceae</taxon>
        <taxon>Neocallimastix</taxon>
    </lineage>
</organism>
<dbReference type="PROSITE" id="PS50005">
    <property type="entry name" value="TPR"/>
    <property type="match status" value="1"/>
</dbReference>
<gene>
    <name evidence="4" type="ORF">LY90DRAFT_677021</name>
</gene>
<dbReference type="PANTHER" id="PTHR44200">
    <property type="entry name" value="DNAJ HOMOLOG SUBFAMILY C MEMBER 7"/>
    <property type="match status" value="1"/>
</dbReference>